<evidence type="ECO:0000259" key="7">
    <source>
        <dbReference type="PROSITE" id="PS50206"/>
    </source>
</evidence>
<gene>
    <name evidence="9" type="primary">LOC116301508</name>
</gene>
<organism evidence="8 9">
    <name type="scientific">Actinia tenebrosa</name>
    <name type="common">Australian red waratah sea anemone</name>
    <dbReference type="NCBI Taxonomy" id="6105"/>
    <lineage>
        <taxon>Eukaryota</taxon>
        <taxon>Metazoa</taxon>
        <taxon>Cnidaria</taxon>
        <taxon>Anthozoa</taxon>
        <taxon>Hexacorallia</taxon>
        <taxon>Actiniaria</taxon>
        <taxon>Actiniidae</taxon>
        <taxon>Actinia</taxon>
    </lineage>
</organism>
<dbReference type="GO" id="GO:0008330">
    <property type="term" value="F:protein tyrosine/threonine phosphatase activity"/>
    <property type="evidence" value="ECO:0007669"/>
    <property type="project" value="TreeGrafter"/>
</dbReference>
<dbReference type="GeneID" id="116301508"/>
<feature type="domain" description="Rhodanese" evidence="7">
    <location>
        <begin position="17"/>
        <end position="130"/>
    </location>
</feature>
<dbReference type="PRINTS" id="PR01764">
    <property type="entry name" value="MAPKPHPHTASE"/>
</dbReference>
<evidence type="ECO:0000259" key="6">
    <source>
        <dbReference type="PROSITE" id="PS50056"/>
    </source>
</evidence>
<dbReference type="InterPro" id="IPR020422">
    <property type="entry name" value="TYR_PHOSPHATASE_DUAL_dom"/>
</dbReference>
<feature type="domain" description="Tyrosine specific protein phosphatases" evidence="6">
    <location>
        <begin position="219"/>
        <end position="280"/>
    </location>
</feature>
<dbReference type="PANTHER" id="PTHR10159">
    <property type="entry name" value="DUAL SPECIFICITY PROTEIN PHOSPHATASE"/>
    <property type="match status" value="1"/>
</dbReference>
<dbReference type="SMART" id="SM00195">
    <property type="entry name" value="DSPc"/>
    <property type="match status" value="1"/>
</dbReference>
<dbReference type="InterPro" id="IPR036873">
    <property type="entry name" value="Rhodanese-like_dom_sf"/>
</dbReference>
<reference evidence="9" key="1">
    <citation type="submission" date="2025-08" db="UniProtKB">
        <authorList>
            <consortium name="RefSeq"/>
        </authorList>
    </citation>
    <scope>IDENTIFICATION</scope>
    <source>
        <tissue evidence="9">Tentacle</tissue>
    </source>
</reference>
<dbReference type="EC" id="3.1.3.48" evidence="2"/>
<dbReference type="FunFam" id="3.40.250.10:FF:000020">
    <property type="entry name" value="Dual specificity protein phosphatase 8"/>
    <property type="match status" value="1"/>
</dbReference>
<dbReference type="InterPro" id="IPR000387">
    <property type="entry name" value="Tyr_Pase_dom"/>
</dbReference>
<dbReference type="GO" id="GO:0033550">
    <property type="term" value="F:MAP kinase tyrosine phosphatase activity"/>
    <property type="evidence" value="ECO:0007669"/>
    <property type="project" value="TreeGrafter"/>
</dbReference>
<accession>A0A6P8IIU6</accession>
<protein>
    <recommendedName>
        <fullName evidence="2">protein-tyrosine-phosphatase</fullName>
        <ecNumber evidence="2">3.1.3.48</ecNumber>
    </recommendedName>
</protein>
<dbReference type="SUPFAM" id="SSF52799">
    <property type="entry name" value="(Phosphotyrosine protein) phosphatases II"/>
    <property type="match status" value="1"/>
</dbReference>
<dbReference type="Gene3D" id="3.40.250.10">
    <property type="entry name" value="Rhodanese-like domain"/>
    <property type="match status" value="1"/>
</dbReference>
<evidence type="ECO:0000256" key="4">
    <source>
        <dbReference type="ARBA" id="ARBA00022912"/>
    </source>
</evidence>
<name>A0A6P8IIU6_ACTTE</name>
<evidence type="ECO:0000256" key="1">
    <source>
        <dbReference type="ARBA" id="ARBA00008601"/>
    </source>
</evidence>
<dbReference type="CDD" id="cd01446">
    <property type="entry name" value="DSP_MapKP"/>
    <property type="match status" value="1"/>
</dbReference>
<dbReference type="PANTHER" id="PTHR10159:SF533">
    <property type="entry name" value="TYROSINE-PROTEIN PHOSPHATASE VHP-1"/>
    <property type="match status" value="1"/>
</dbReference>
<comment type="similarity">
    <text evidence="1">Belongs to the protein-tyrosine phosphatase family. Non-receptor class dual specificity subfamily.</text>
</comment>
<dbReference type="Gene3D" id="3.90.190.10">
    <property type="entry name" value="Protein tyrosine phosphatase superfamily"/>
    <property type="match status" value="1"/>
</dbReference>
<dbReference type="SMART" id="SM00450">
    <property type="entry name" value="RHOD"/>
    <property type="match status" value="1"/>
</dbReference>
<dbReference type="InterPro" id="IPR000340">
    <property type="entry name" value="Dual-sp_phosphatase_cat-dom"/>
</dbReference>
<evidence type="ECO:0000256" key="3">
    <source>
        <dbReference type="ARBA" id="ARBA00022801"/>
    </source>
</evidence>
<dbReference type="OrthoDB" id="426001at2759"/>
<dbReference type="InterPro" id="IPR029021">
    <property type="entry name" value="Prot-tyrosine_phosphatase-like"/>
</dbReference>
<keyword evidence="4" id="KW-0904">Protein phosphatase</keyword>
<dbReference type="Proteomes" id="UP000515163">
    <property type="component" value="Unplaced"/>
</dbReference>
<keyword evidence="3" id="KW-0378">Hydrolase</keyword>
<dbReference type="PROSITE" id="PS00383">
    <property type="entry name" value="TYR_PHOSPHATASE_1"/>
    <property type="match status" value="1"/>
</dbReference>
<dbReference type="InParanoid" id="A0A6P8IIU6"/>
<dbReference type="PROSITE" id="PS50056">
    <property type="entry name" value="TYR_PHOSPHATASE_2"/>
    <property type="match status" value="1"/>
</dbReference>
<dbReference type="SUPFAM" id="SSF52821">
    <property type="entry name" value="Rhodanese/Cell cycle control phosphatase"/>
    <property type="match status" value="1"/>
</dbReference>
<dbReference type="KEGG" id="aten:116301508"/>
<dbReference type="PROSITE" id="PS50206">
    <property type="entry name" value="RHODANESE_3"/>
    <property type="match status" value="1"/>
</dbReference>
<dbReference type="InterPro" id="IPR016130">
    <property type="entry name" value="Tyr_Pase_AS"/>
</dbReference>
<proteinExistence type="inferred from homology"/>
<dbReference type="GO" id="GO:0043409">
    <property type="term" value="P:negative regulation of MAPK cascade"/>
    <property type="evidence" value="ECO:0007669"/>
    <property type="project" value="TreeGrafter"/>
</dbReference>
<evidence type="ECO:0000313" key="9">
    <source>
        <dbReference type="RefSeq" id="XP_031566438.1"/>
    </source>
</evidence>
<sequence>MQSILSQQLAEYILGHNLQKLLIIDSRSFLEYNDGHVTQSINIGCSKLIKRRLISNKITIHELLKGTSEETTQDHCQVVVYDQSTMDTSSLAKDNFMFVILNKLVKSFKDVCFLKGGFSYFSKTFPELCESHSNSTFHKSPRTILSQPCLTSEFESPSHILTFLYLGAQEHALDADFRKANGIDFVLNVSCLCPVPANLDSSTHYMRIPVRDSVQENIIDWLPTAFEFIDKAREANSRVLVHCFAGKSRSATIAIAYIMKHLGLPLDEAYRFVKEKRPTISPNLNFMGQLVQFEKDLTPSPNDFKQESFGHQLMSSGSLTELTANV</sequence>
<dbReference type="PROSITE" id="PS50054">
    <property type="entry name" value="TYR_PHOSPHATASE_DUAL"/>
    <property type="match status" value="1"/>
</dbReference>
<feature type="domain" description="Tyrosine-protein phosphatase" evidence="5">
    <location>
        <begin position="156"/>
        <end position="299"/>
    </location>
</feature>
<dbReference type="RefSeq" id="XP_031566438.1">
    <property type="nucleotide sequence ID" value="XM_031710578.1"/>
</dbReference>
<dbReference type="Pfam" id="PF00782">
    <property type="entry name" value="DSPc"/>
    <property type="match status" value="1"/>
</dbReference>
<keyword evidence="8" id="KW-1185">Reference proteome</keyword>
<evidence type="ECO:0000313" key="8">
    <source>
        <dbReference type="Proteomes" id="UP000515163"/>
    </source>
</evidence>
<dbReference type="AlphaFoldDB" id="A0A6P8IIU6"/>
<evidence type="ECO:0000259" key="5">
    <source>
        <dbReference type="PROSITE" id="PS50054"/>
    </source>
</evidence>
<dbReference type="GO" id="GO:0005737">
    <property type="term" value="C:cytoplasm"/>
    <property type="evidence" value="ECO:0007669"/>
    <property type="project" value="TreeGrafter"/>
</dbReference>
<evidence type="ECO:0000256" key="2">
    <source>
        <dbReference type="ARBA" id="ARBA00013064"/>
    </source>
</evidence>
<dbReference type="Pfam" id="PF00581">
    <property type="entry name" value="Rhodanese"/>
    <property type="match status" value="1"/>
</dbReference>
<dbReference type="InterPro" id="IPR001763">
    <property type="entry name" value="Rhodanese-like_dom"/>
</dbReference>
<dbReference type="GO" id="GO:0017017">
    <property type="term" value="F:MAP kinase tyrosine/serine/threonine phosphatase activity"/>
    <property type="evidence" value="ECO:0007669"/>
    <property type="project" value="InterPro"/>
</dbReference>
<dbReference type="InterPro" id="IPR008343">
    <property type="entry name" value="MKP"/>
</dbReference>